<sequence>MINKIVIVGGVGGGATVAAQIRRYDTESEIYIIERNGYISFANCGMPYYLGGTITDRSQVIYSENDFREKYHVSIETYARVTHIEPEKKTLLFEKNNKPYEMDYDTLILSPGARAVMPELDGIGYNTFTLRSVEDMDQIEAFISDNKPKTAAIIGGGFVGLEMLENLHQRGLQCALVDHSEHVMSRLDADMASLVDNHIQENGVDLYLNDRLESYSDDGTTLHLQSGKSLQADMTLMAVGITPNIELAENAGLELGETGAIKVNAFMQTSDPSIYALGDAVEEVDFITKKPAHVALAWPAHRQAFVIASHLNGEEIARDGILGSSIFRIFDYTVAITGQSSKALEALDIPFKEVMSKGFSHAGYYPGSEKLWMKIVFDPESGRLLGGSVIGPEGADKRMAVLATAIKGKLTVEDLTDLELGYNPIYSSSKDALNILGYKATDEWKKSNK</sequence>
<evidence type="ECO:0000256" key="3">
    <source>
        <dbReference type="ARBA" id="ARBA00022630"/>
    </source>
</evidence>
<accession>A0ABW3NHR3</accession>
<dbReference type="GO" id="GO:0050451">
    <property type="term" value="F:CoA-disulfide reductase (NADPH) activity"/>
    <property type="evidence" value="ECO:0007669"/>
    <property type="project" value="UniProtKB-EC"/>
</dbReference>
<dbReference type="EC" id="1.8.1.14" evidence="9"/>
<dbReference type="InterPro" id="IPR050260">
    <property type="entry name" value="FAD-bd_OxRdtase"/>
</dbReference>
<comment type="cofactor">
    <cofactor evidence="1">
        <name>FAD</name>
        <dbReference type="ChEBI" id="CHEBI:57692"/>
    </cofactor>
</comment>
<dbReference type="EMBL" id="JBHTKK010000020">
    <property type="protein sequence ID" value="MFD1067272.1"/>
    <property type="molecule type" value="Genomic_DNA"/>
</dbReference>
<dbReference type="InterPro" id="IPR004099">
    <property type="entry name" value="Pyr_nucl-diS_OxRdtase_dimer"/>
</dbReference>
<organism evidence="9 10">
    <name type="scientific">Oceanobacillus locisalsi</name>
    <dbReference type="NCBI Taxonomy" id="546107"/>
    <lineage>
        <taxon>Bacteria</taxon>
        <taxon>Bacillati</taxon>
        <taxon>Bacillota</taxon>
        <taxon>Bacilli</taxon>
        <taxon>Bacillales</taxon>
        <taxon>Bacillaceae</taxon>
        <taxon>Oceanobacillus</taxon>
    </lineage>
</organism>
<dbReference type="RefSeq" id="WP_379593361.1">
    <property type="nucleotide sequence ID" value="NZ_JBHTKK010000020.1"/>
</dbReference>
<keyword evidence="3" id="KW-0285">Flavoprotein</keyword>
<dbReference type="InterPro" id="IPR023753">
    <property type="entry name" value="FAD/NAD-binding_dom"/>
</dbReference>
<comment type="similarity">
    <text evidence="2">Belongs to the class-III pyridine nucleotide-disulfide oxidoreductase family.</text>
</comment>
<dbReference type="PANTHER" id="PTHR43429">
    <property type="entry name" value="PYRIDINE NUCLEOTIDE-DISULFIDE OXIDOREDUCTASE DOMAIN-CONTAINING"/>
    <property type="match status" value="1"/>
</dbReference>
<evidence type="ECO:0000313" key="9">
    <source>
        <dbReference type="EMBL" id="MFD1067272.1"/>
    </source>
</evidence>
<dbReference type="InterPro" id="IPR016156">
    <property type="entry name" value="FAD/NAD-linked_Rdtase_dimer_sf"/>
</dbReference>
<dbReference type="Pfam" id="PF07992">
    <property type="entry name" value="Pyr_redox_2"/>
    <property type="match status" value="1"/>
</dbReference>
<evidence type="ECO:0000313" key="10">
    <source>
        <dbReference type="Proteomes" id="UP001597041"/>
    </source>
</evidence>
<keyword evidence="4" id="KW-0274">FAD</keyword>
<feature type="domain" description="FAD/NAD(P)-binding" evidence="8">
    <location>
        <begin position="4"/>
        <end position="294"/>
    </location>
</feature>
<evidence type="ECO:0000256" key="2">
    <source>
        <dbReference type="ARBA" id="ARBA00009130"/>
    </source>
</evidence>
<evidence type="ECO:0000256" key="5">
    <source>
        <dbReference type="ARBA" id="ARBA00023002"/>
    </source>
</evidence>
<proteinExistence type="inferred from homology"/>
<dbReference type="SUPFAM" id="SSF55424">
    <property type="entry name" value="FAD/NAD-linked reductases, dimerisation (C-terminal) domain"/>
    <property type="match status" value="1"/>
</dbReference>
<dbReference type="PRINTS" id="PR00368">
    <property type="entry name" value="FADPNR"/>
</dbReference>
<dbReference type="Gene3D" id="3.50.50.60">
    <property type="entry name" value="FAD/NAD(P)-binding domain"/>
    <property type="match status" value="2"/>
</dbReference>
<evidence type="ECO:0000256" key="6">
    <source>
        <dbReference type="ARBA" id="ARBA00023284"/>
    </source>
</evidence>
<evidence type="ECO:0000259" key="7">
    <source>
        <dbReference type="Pfam" id="PF02852"/>
    </source>
</evidence>
<evidence type="ECO:0000256" key="1">
    <source>
        <dbReference type="ARBA" id="ARBA00001974"/>
    </source>
</evidence>
<dbReference type="InterPro" id="IPR036188">
    <property type="entry name" value="FAD/NAD-bd_sf"/>
</dbReference>
<gene>
    <name evidence="9" type="ORF">ACFQ19_14790</name>
</gene>
<dbReference type="Proteomes" id="UP001597041">
    <property type="component" value="Unassembled WGS sequence"/>
</dbReference>
<reference evidence="10" key="1">
    <citation type="journal article" date="2019" name="Int. J. Syst. Evol. Microbiol.">
        <title>The Global Catalogue of Microorganisms (GCM) 10K type strain sequencing project: providing services to taxonomists for standard genome sequencing and annotation.</title>
        <authorList>
            <consortium name="The Broad Institute Genomics Platform"/>
            <consortium name="The Broad Institute Genome Sequencing Center for Infectious Disease"/>
            <person name="Wu L."/>
            <person name="Ma J."/>
        </authorList>
    </citation>
    <scope>NUCLEOTIDE SEQUENCE [LARGE SCALE GENOMIC DNA]</scope>
    <source>
        <strain evidence="10">CCUG 56608</strain>
    </source>
</reference>
<keyword evidence="10" id="KW-1185">Reference proteome</keyword>
<dbReference type="PANTHER" id="PTHR43429:SF1">
    <property type="entry name" value="NAD(P)H SULFUR OXIDOREDUCTASE (COA-DEPENDENT)"/>
    <property type="match status" value="1"/>
</dbReference>
<evidence type="ECO:0000256" key="4">
    <source>
        <dbReference type="ARBA" id="ARBA00022827"/>
    </source>
</evidence>
<keyword evidence="6" id="KW-0676">Redox-active center</keyword>
<dbReference type="PRINTS" id="PR00411">
    <property type="entry name" value="PNDRDTASEI"/>
</dbReference>
<keyword evidence="5 9" id="KW-0560">Oxidoreductase</keyword>
<feature type="domain" description="Pyridine nucleotide-disulphide oxidoreductase dimerisation" evidence="7">
    <location>
        <begin position="329"/>
        <end position="428"/>
    </location>
</feature>
<evidence type="ECO:0000259" key="8">
    <source>
        <dbReference type="Pfam" id="PF07992"/>
    </source>
</evidence>
<comment type="caution">
    <text evidence="9">The sequence shown here is derived from an EMBL/GenBank/DDBJ whole genome shotgun (WGS) entry which is preliminary data.</text>
</comment>
<dbReference type="Pfam" id="PF02852">
    <property type="entry name" value="Pyr_redox_dim"/>
    <property type="match status" value="1"/>
</dbReference>
<protein>
    <submittedName>
        <fullName evidence="9">CoA-disulfide reductase</fullName>
        <ecNumber evidence="9">1.8.1.14</ecNumber>
    </submittedName>
</protein>
<name>A0ABW3NHR3_9BACI</name>
<dbReference type="NCBIfam" id="NF010037">
    <property type="entry name" value="PRK13512.1"/>
    <property type="match status" value="1"/>
</dbReference>
<dbReference type="SUPFAM" id="SSF51905">
    <property type="entry name" value="FAD/NAD(P)-binding domain"/>
    <property type="match status" value="2"/>
</dbReference>